<proteinExistence type="inferred from homology"/>
<feature type="region of interest" description="Disordered" evidence="8">
    <location>
        <begin position="1"/>
        <end position="21"/>
    </location>
</feature>
<dbReference type="InterPro" id="IPR005565">
    <property type="entry name" value="Hemolysn_activator_HlyB_C"/>
</dbReference>
<dbReference type="GO" id="GO:0046819">
    <property type="term" value="P:protein secretion by the type V secretion system"/>
    <property type="evidence" value="ECO:0007669"/>
    <property type="project" value="TreeGrafter"/>
</dbReference>
<dbReference type="STRING" id="160492.XF_2550"/>
<sequence>MHLERSLSQQHKQGKGMIQNTKTSSLNTMAIRFKPYIRWCLLPLIAALLQQQSAYAQVAPPDQELLRQQERERALREQLERDTDARLQEVPGKTPSLLPRDETPCFPIQKIFLEGDKAARFQWALTAANPPHDPAIGRCLGTAGINIVISRVQNAIISRGYVTTRVLAAPQDLKSGELHLTLIPGRLAHIRFAPGTKPDATFWNAIPAHPGDLLNLRDIEQGLENFKRVPTVEADIQIVPTEGDNSQPGQSDLLISWTQGRPVRFNASFDDSGSKSTGKTQAGATLSLDHALTQNDLFYISLNRSAFNGSKRGTRGITLHYSMPLGNWLIAATHSGYNYHQSIAGSQQTYIYSGESHNSELKLSRRLIRTARSKSGIYLRGWTRDSKNFIDDTEVLVQRRRMAGWEMGLTYRRYISTATLDTTLGFRRGTGAFGALPAPEELFDEGTSRPKIYFADAQFNLPFQLGRQSLRYTGSWRAQWNRTPLITQDRFSIGGRYTVRGFDGETTLIGERGWLLRNDLGLSLGGDQEAYLALDYAHIGGASAYLQQGNHLAGTALGLRGGHRSLFWDVFVGAPINRPRTFSNAYTVTGFSLNWSF</sequence>
<dbReference type="Pfam" id="PF08479">
    <property type="entry name" value="POTRA_2"/>
    <property type="match status" value="1"/>
</dbReference>
<dbReference type="GO" id="GO:0009279">
    <property type="term" value="C:cell outer membrane"/>
    <property type="evidence" value="ECO:0007669"/>
    <property type="project" value="UniProtKB-SubCell"/>
</dbReference>
<evidence type="ECO:0000313" key="12">
    <source>
        <dbReference type="EMBL" id="AAF85347.1"/>
    </source>
</evidence>
<evidence type="ECO:0000256" key="6">
    <source>
        <dbReference type="ARBA" id="ARBA00023136"/>
    </source>
</evidence>
<dbReference type="PIR" id="F82543">
    <property type="entry name" value="F82543"/>
</dbReference>
<dbReference type="Gene3D" id="3.10.20.310">
    <property type="entry name" value="membrane protein fhac"/>
    <property type="match status" value="1"/>
</dbReference>
<dbReference type="PIRSF" id="PIRSF029745">
    <property type="entry name" value="FhaC"/>
    <property type="match status" value="1"/>
</dbReference>
<dbReference type="Pfam" id="PF03865">
    <property type="entry name" value="ShlB"/>
    <property type="match status" value="1"/>
</dbReference>
<dbReference type="Pfam" id="PF17287">
    <property type="entry name" value="POTRA_3"/>
    <property type="match status" value="1"/>
</dbReference>
<feature type="domain" description="Polypeptide-transport-associated ShlB-type" evidence="10">
    <location>
        <begin position="106"/>
        <end position="185"/>
    </location>
</feature>
<dbReference type="GO" id="GO:0006811">
    <property type="term" value="P:monoatomic ion transport"/>
    <property type="evidence" value="ECO:0007669"/>
    <property type="project" value="UniProtKB-KW"/>
</dbReference>
<dbReference type="KEGG" id="xfa:XF_2550"/>
<dbReference type="InterPro" id="IPR051544">
    <property type="entry name" value="TPS_OM_transporter"/>
</dbReference>
<organism evidence="12 13">
    <name type="scientific">Xylella fastidiosa (strain 9a5c)</name>
    <dbReference type="NCBI Taxonomy" id="160492"/>
    <lineage>
        <taxon>Bacteria</taxon>
        <taxon>Pseudomonadati</taxon>
        <taxon>Pseudomonadota</taxon>
        <taxon>Gammaproteobacteria</taxon>
        <taxon>Lysobacterales</taxon>
        <taxon>Lysobacteraceae</taxon>
        <taxon>Xylella</taxon>
    </lineage>
</organism>
<comment type="similarity">
    <text evidence="2">Belongs to the TPS (TC 1.B.20) family.</text>
</comment>
<protein>
    <submittedName>
        <fullName evidence="12">Outer membrane hemolysin activator protein</fullName>
    </submittedName>
</protein>
<dbReference type="InterPro" id="IPR027282">
    <property type="entry name" value="TPS"/>
</dbReference>
<dbReference type="AlphaFoldDB" id="Q9PAG8"/>
<evidence type="ECO:0000259" key="11">
    <source>
        <dbReference type="Pfam" id="PF17287"/>
    </source>
</evidence>
<keyword evidence="7" id="KW-0998">Cell outer membrane</keyword>
<feature type="domain" description="ShlB POTRA" evidence="11">
    <location>
        <begin position="187"/>
        <end position="240"/>
    </location>
</feature>
<name>Q9PAG8_XYLFA</name>
<keyword evidence="3" id="KW-1134">Transmembrane beta strand</keyword>
<dbReference type="Proteomes" id="UP000000812">
    <property type="component" value="Chromosome"/>
</dbReference>
<keyword evidence="4" id="KW-0812">Transmembrane</keyword>
<evidence type="ECO:0000259" key="10">
    <source>
        <dbReference type="Pfam" id="PF08479"/>
    </source>
</evidence>
<accession>Q9PAG8</accession>
<dbReference type="PANTHER" id="PTHR34597">
    <property type="entry name" value="SLR1661 PROTEIN"/>
    <property type="match status" value="1"/>
</dbReference>
<evidence type="ECO:0000256" key="2">
    <source>
        <dbReference type="ARBA" id="ARBA00009055"/>
    </source>
</evidence>
<dbReference type="FunFam" id="2.40.160.50:FF:000009">
    <property type="entry name" value="Putative hemolysin activator protein"/>
    <property type="match status" value="1"/>
</dbReference>
<keyword evidence="6" id="KW-0472">Membrane</keyword>
<dbReference type="GO" id="GO:0098046">
    <property type="term" value="C:type V protein secretion system complex"/>
    <property type="evidence" value="ECO:0007669"/>
    <property type="project" value="TreeGrafter"/>
</dbReference>
<dbReference type="PANTHER" id="PTHR34597:SF3">
    <property type="entry name" value="OUTER MEMBRANE TRANSPORTER CDIB"/>
    <property type="match status" value="1"/>
</dbReference>
<dbReference type="InterPro" id="IPR013686">
    <property type="entry name" value="Polypept-transport_assoc_ShlB"/>
</dbReference>
<evidence type="ECO:0000256" key="4">
    <source>
        <dbReference type="ARBA" id="ARBA00022692"/>
    </source>
</evidence>
<keyword evidence="5" id="KW-0813">Transport</keyword>
<evidence type="ECO:0000256" key="7">
    <source>
        <dbReference type="ARBA" id="ARBA00023237"/>
    </source>
</evidence>
<feature type="domain" description="Haemolysin activator HlyB C-terminal" evidence="9">
    <location>
        <begin position="249"/>
        <end position="561"/>
    </location>
</feature>
<evidence type="ECO:0000256" key="5">
    <source>
        <dbReference type="ARBA" id="ARBA00023065"/>
    </source>
</evidence>
<dbReference type="EMBL" id="AE003849">
    <property type="protein sequence ID" value="AAF85347.1"/>
    <property type="molecule type" value="Genomic_DNA"/>
</dbReference>
<dbReference type="InterPro" id="IPR035251">
    <property type="entry name" value="ShlB_POTRA"/>
</dbReference>
<evidence type="ECO:0000256" key="8">
    <source>
        <dbReference type="SAM" id="MobiDB-lite"/>
    </source>
</evidence>
<dbReference type="HOGENOM" id="CLU_020581_2_0_6"/>
<evidence type="ECO:0000256" key="3">
    <source>
        <dbReference type="ARBA" id="ARBA00022452"/>
    </source>
</evidence>
<evidence type="ECO:0000256" key="1">
    <source>
        <dbReference type="ARBA" id="ARBA00004442"/>
    </source>
</evidence>
<feature type="region of interest" description="Disordered" evidence="8">
    <location>
        <begin position="79"/>
        <end position="99"/>
    </location>
</feature>
<dbReference type="GO" id="GO:0008320">
    <property type="term" value="F:protein transmembrane transporter activity"/>
    <property type="evidence" value="ECO:0007669"/>
    <property type="project" value="TreeGrafter"/>
</dbReference>
<gene>
    <name evidence="12" type="ordered locus">XF_2550</name>
</gene>
<keyword evidence="5" id="KW-0406">Ion transport</keyword>
<reference evidence="12 13" key="1">
    <citation type="journal article" date="2000" name="Nature">
        <title>The genome sequence of the plant pathogen Xylella fastidiosa.</title>
        <authorList>
            <person name="Simpson A.J."/>
            <person name="Reinach F.C."/>
            <person name="Arruda P."/>
            <person name="Abreu F.A."/>
            <person name="Acencio M."/>
            <person name="Alvarenga R."/>
            <person name="Alves L.M."/>
            <person name="Araya J.E."/>
            <person name="Baia G.S."/>
            <person name="Baptista C.S."/>
            <person name="Barros M.H."/>
            <person name="Bonaccorsi E.D."/>
            <person name="Bordin S."/>
            <person name="Bove J.M."/>
            <person name="Briones M.R."/>
            <person name="Bueno M.R."/>
            <person name="Camargo A.A."/>
            <person name="Camargo L.E."/>
            <person name="Carraro D.M."/>
            <person name="Carrer H."/>
            <person name="Colauto N.B."/>
            <person name="Colombo C."/>
            <person name="Costa F.F."/>
            <person name="Costa M.C."/>
            <person name="Costa-Neto C.M."/>
            <person name="Coutinho L.L."/>
            <person name="Cristofani M."/>
            <person name="Dias-Neto E."/>
            <person name="Docena C."/>
            <person name="El-Dorry H."/>
            <person name="Facincani A.P."/>
            <person name="Ferreira A.J."/>
            <person name="Ferreira V.C."/>
            <person name="Ferro J.A."/>
            <person name="Fraga J.S."/>
            <person name="Franca S.C."/>
            <person name="Franco M.C."/>
            <person name="Frohme M."/>
            <person name="Furlan L.R."/>
            <person name="Garnier M."/>
            <person name="Goldman G.H."/>
            <person name="Goldman M.H."/>
            <person name="Gomes S.L."/>
            <person name="Gruber A."/>
            <person name="Ho P.L."/>
            <person name="Hoheisel J.D."/>
            <person name="Junqueira M.L."/>
            <person name="Kemper E.L."/>
            <person name="Kitajima J.P."/>
            <person name="Krieger J.E."/>
            <person name="Kuramae E.E."/>
            <person name="Laigret F."/>
            <person name="Lambais M.R."/>
            <person name="Leite L.C."/>
            <person name="Lemos E.G."/>
            <person name="Lemos M.V."/>
            <person name="Lopes S.A."/>
            <person name="Lopes C.R."/>
            <person name="Machado J.A."/>
            <person name="Machado M.A."/>
            <person name="Madeira A.M."/>
            <person name="Madeira H.M."/>
            <person name="Marino C.L."/>
            <person name="Marques M.V."/>
            <person name="Martins E.A."/>
            <person name="Martins E.M."/>
            <person name="Matsukuma A.Y."/>
            <person name="Menck C.F."/>
            <person name="Miracca E.C."/>
            <person name="Miyaki C.Y."/>
            <person name="Monteriro-Vitorello C.B."/>
            <person name="Moon D.H."/>
            <person name="Nagai M.A."/>
            <person name="Nascimento A.L."/>
            <person name="Netto L.E."/>
            <person name="Nhani A.Jr."/>
            <person name="Nobrega F.G."/>
            <person name="Nunes L.R."/>
            <person name="Oliveira M.A."/>
            <person name="de Oliveira M.C."/>
            <person name="de Oliveira R.C."/>
            <person name="Palmieri D.A."/>
            <person name="Paris A."/>
            <person name="Peixoto B.R."/>
            <person name="Pereira G.A."/>
            <person name="Pereira H.A.Jr."/>
            <person name="Pesquero J.B."/>
            <person name="Quaggio R.B."/>
            <person name="Roberto P.G."/>
            <person name="Rodrigues V."/>
            <person name="de M Rosa A.J."/>
            <person name="de Rosa V.E.Jr."/>
            <person name="de Sa R.G."/>
            <person name="Santelli R.V."/>
            <person name="Sawasaki H.E."/>
            <person name="da Silva A.C."/>
            <person name="da Silva A.M."/>
            <person name="da Silva F.R."/>
            <person name="da Silva W.A.Jr."/>
            <person name="da Silveira J.F."/>
            <person name="Silvestri M.L."/>
            <person name="Siqueira W.J."/>
            <person name="de Souza A.A."/>
            <person name="de Souza A.P."/>
            <person name="Terenzi M.F."/>
            <person name="Truffi D."/>
            <person name="Tsai S.M."/>
            <person name="Tsuhako M.H."/>
            <person name="Vallada H."/>
            <person name="Van Sluys M.A."/>
            <person name="Verjovski-Almeida S."/>
            <person name="Vettore A.L."/>
            <person name="Zago M.A."/>
            <person name="Zatz M."/>
            <person name="Meidanis J."/>
            <person name="Setubal J.C."/>
        </authorList>
    </citation>
    <scope>NUCLEOTIDE SEQUENCE [LARGE SCALE GENOMIC DNA]</scope>
    <source>
        <strain evidence="12 13">9a5c</strain>
    </source>
</reference>
<evidence type="ECO:0000259" key="9">
    <source>
        <dbReference type="Pfam" id="PF03865"/>
    </source>
</evidence>
<comment type="subcellular location">
    <subcellularLocation>
        <location evidence="1">Cell outer membrane</location>
    </subcellularLocation>
</comment>
<evidence type="ECO:0000313" key="13">
    <source>
        <dbReference type="Proteomes" id="UP000000812"/>
    </source>
</evidence>
<feature type="compositionally biased region" description="Polar residues" evidence="8">
    <location>
        <begin position="1"/>
        <end position="11"/>
    </location>
</feature>
<dbReference type="Gene3D" id="2.40.160.50">
    <property type="entry name" value="membrane protein fhac: a member of the omp85/tpsb transporter family"/>
    <property type="match status" value="1"/>
</dbReference>
<dbReference type="eggNOG" id="COG2831">
    <property type="taxonomic scope" value="Bacteria"/>
</dbReference>